<feature type="compositionally biased region" description="Basic residues" evidence="1">
    <location>
        <begin position="88"/>
        <end position="105"/>
    </location>
</feature>
<accession>A0ABN9VDK0</accession>
<feature type="compositionally biased region" description="Low complexity" evidence="1">
    <location>
        <begin position="77"/>
        <end position="87"/>
    </location>
</feature>
<dbReference type="EMBL" id="CAUYUJ010016869">
    <property type="protein sequence ID" value="CAK0869621.1"/>
    <property type="molecule type" value="Genomic_DNA"/>
</dbReference>
<name>A0ABN9VDK0_9DINO</name>
<proteinExistence type="predicted"/>
<gene>
    <name evidence="2" type="ORF">PCOR1329_LOCUS55922</name>
</gene>
<feature type="region of interest" description="Disordered" evidence="1">
    <location>
        <begin position="73"/>
        <end position="105"/>
    </location>
</feature>
<reference evidence="2" key="1">
    <citation type="submission" date="2023-10" db="EMBL/GenBank/DDBJ databases">
        <authorList>
            <person name="Chen Y."/>
            <person name="Shah S."/>
            <person name="Dougan E. K."/>
            <person name="Thang M."/>
            <person name="Chan C."/>
        </authorList>
    </citation>
    <scope>NUCLEOTIDE SEQUENCE [LARGE SCALE GENOMIC DNA]</scope>
</reference>
<organism evidence="2 3">
    <name type="scientific">Prorocentrum cordatum</name>
    <dbReference type="NCBI Taxonomy" id="2364126"/>
    <lineage>
        <taxon>Eukaryota</taxon>
        <taxon>Sar</taxon>
        <taxon>Alveolata</taxon>
        <taxon>Dinophyceae</taxon>
        <taxon>Prorocentrales</taxon>
        <taxon>Prorocentraceae</taxon>
        <taxon>Prorocentrum</taxon>
    </lineage>
</organism>
<dbReference type="Proteomes" id="UP001189429">
    <property type="component" value="Unassembled WGS sequence"/>
</dbReference>
<protein>
    <submittedName>
        <fullName evidence="2">Uncharacterized protein</fullName>
    </submittedName>
</protein>
<comment type="caution">
    <text evidence="2">The sequence shown here is derived from an EMBL/GenBank/DDBJ whole genome shotgun (WGS) entry which is preliminary data.</text>
</comment>
<sequence length="326" mass="35985">MGFWCCAAAPPPPQSFRLAKQNSSSPSSLLSSSPSSLLSLVALPPRAPRIPLVLPLLVFPLLALLLALPPRPPCSPSSPSHRLPFPRSSRRRGRRQQSRVRKHSCHHKPRDCERATWVIACTPRGNALCRGVVAAPPRGPRPRSPHPTLQQCTQWRTADDSLVLGEDLVTWRGYVDEQTVAEWFLGSLGFDLVSKNYWADRPQREHTYYWREWDYLAQVEANHFCGGFCEPGPSLFVDYDLSGRQGGKCAPLVGLKFGVVQYQAQLVLWTRSLLRAPSAASSTPRPASSPPCELLLTSSASNIYHQFTSSGRGGEVQATRRASVAT</sequence>
<evidence type="ECO:0000256" key="1">
    <source>
        <dbReference type="SAM" id="MobiDB-lite"/>
    </source>
</evidence>
<evidence type="ECO:0000313" key="2">
    <source>
        <dbReference type="EMBL" id="CAK0869621.1"/>
    </source>
</evidence>
<evidence type="ECO:0000313" key="3">
    <source>
        <dbReference type="Proteomes" id="UP001189429"/>
    </source>
</evidence>
<keyword evidence="3" id="KW-1185">Reference proteome</keyword>